<keyword evidence="2" id="KW-0472">Membrane</keyword>
<dbReference type="EMBL" id="MNUE01000132">
    <property type="protein sequence ID" value="OJD28631.1"/>
    <property type="molecule type" value="Genomic_DNA"/>
</dbReference>
<reference evidence="3 4" key="1">
    <citation type="submission" date="2016-10" db="EMBL/GenBank/DDBJ databases">
        <title>Proteomics and genomics reveal pathogen-plant mechanisms compatible with a hemibiotrophic lifestyle of Diplodia corticola.</title>
        <authorList>
            <person name="Fernandes I."/>
            <person name="De Jonge R."/>
            <person name="Van De Peer Y."/>
            <person name="Devreese B."/>
            <person name="Alves A."/>
            <person name="Esteves A.C."/>
        </authorList>
    </citation>
    <scope>NUCLEOTIDE SEQUENCE [LARGE SCALE GENOMIC DNA]</scope>
    <source>
        <strain evidence="3 4">CBS 112549</strain>
    </source>
</reference>
<organism evidence="3 4">
    <name type="scientific">Diplodia corticola</name>
    <dbReference type="NCBI Taxonomy" id="236234"/>
    <lineage>
        <taxon>Eukaryota</taxon>
        <taxon>Fungi</taxon>
        <taxon>Dikarya</taxon>
        <taxon>Ascomycota</taxon>
        <taxon>Pezizomycotina</taxon>
        <taxon>Dothideomycetes</taxon>
        <taxon>Dothideomycetes incertae sedis</taxon>
        <taxon>Botryosphaeriales</taxon>
        <taxon>Botryosphaeriaceae</taxon>
        <taxon>Diplodia</taxon>
    </lineage>
</organism>
<dbReference type="PANTHER" id="PTHR35394">
    <property type="entry name" value="DUF3176 DOMAIN-CONTAINING PROTEIN"/>
    <property type="match status" value="1"/>
</dbReference>
<dbReference type="PANTHER" id="PTHR35394:SF5">
    <property type="entry name" value="DUF3176 DOMAIN-CONTAINING PROTEIN"/>
    <property type="match status" value="1"/>
</dbReference>
<comment type="caution">
    <text evidence="3">The sequence shown here is derived from an EMBL/GenBank/DDBJ whole genome shotgun (WGS) entry which is preliminary data.</text>
</comment>
<keyword evidence="2" id="KW-1133">Transmembrane helix</keyword>
<evidence type="ECO:0000256" key="1">
    <source>
        <dbReference type="SAM" id="MobiDB-lite"/>
    </source>
</evidence>
<dbReference type="OrthoDB" id="5376804at2759"/>
<evidence type="ECO:0000313" key="4">
    <source>
        <dbReference type="Proteomes" id="UP000183809"/>
    </source>
</evidence>
<feature type="transmembrane region" description="Helical" evidence="2">
    <location>
        <begin position="78"/>
        <end position="100"/>
    </location>
</feature>
<name>A0A1J9RJB9_9PEZI</name>
<gene>
    <name evidence="3" type="ORF">BKCO1_1320003</name>
</gene>
<proteinExistence type="predicted"/>
<evidence type="ECO:0000313" key="3">
    <source>
        <dbReference type="EMBL" id="OJD28631.1"/>
    </source>
</evidence>
<keyword evidence="2" id="KW-0812">Transmembrane</keyword>
<dbReference type="Proteomes" id="UP000183809">
    <property type="component" value="Unassembled WGS sequence"/>
</dbReference>
<dbReference type="AlphaFoldDB" id="A0A1J9RJB9"/>
<evidence type="ECO:0000256" key="2">
    <source>
        <dbReference type="SAM" id="Phobius"/>
    </source>
</evidence>
<protein>
    <submittedName>
        <fullName evidence="3">Acid phosphatase protein</fullName>
    </submittedName>
</protein>
<feature type="region of interest" description="Disordered" evidence="1">
    <location>
        <begin position="30"/>
        <end position="54"/>
    </location>
</feature>
<accession>A0A1J9RJB9</accession>
<dbReference type="GeneID" id="31011252"/>
<dbReference type="STRING" id="236234.A0A1J9RJB9"/>
<sequence>MGSLNSTNQVPVSGWELSDISDYQCHSRVRDPTDGVESAHGGEPETTPFPKYGIGTSSSANRTLGFAVTTEQYIHVRWAWITLPVAVVVMGIMLLVLAIVHTKRSGVTSWKSSSILALFAQLDGWDEDDLRPAAGPVKGLERQAKGMSAVIKVDGGAGKVLFVNTPRGVAGMHDI</sequence>
<dbReference type="RefSeq" id="XP_020124891.1">
    <property type="nucleotide sequence ID" value="XM_020270993.1"/>
</dbReference>
<keyword evidence="4" id="KW-1185">Reference proteome</keyword>